<proteinExistence type="predicted"/>
<dbReference type="EMBL" id="BMXY01000001">
    <property type="protein sequence ID" value="GGZ52635.1"/>
    <property type="molecule type" value="Genomic_DNA"/>
</dbReference>
<sequence>MRLLVLLLSLSMPVIAWFAQRGAFGPTNGEISDRYPTLLVAAGYAFSIWGLIFLLDVLHGLLQAGGRRRALASLDRAAPWTALGFGGSAIWMPLFSAGHYALCVAIIFAATLGMVQASRIVLADPATRAVSRWALPLHAGWLTLASFLNLAQTIVAYRWLPTGDMLGWSLVLLALATLALLLVNARLRSLPYAAAAAWGLVAAWVQQHDSTLPGANVTAVAALVAAALVVVQLLVAGRRRRRH</sequence>
<dbReference type="PANTHER" id="PTHR33802:SF1">
    <property type="entry name" value="XK-RELATED PROTEIN"/>
    <property type="match status" value="1"/>
</dbReference>
<evidence type="ECO:0000313" key="3">
    <source>
        <dbReference type="Proteomes" id="UP000643403"/>
    </source>
</evidence>
<evidence type="ECO:0000313" key="2">
    <source>
        <dbReference type="EMBL" id="GGZ52635.1"/>
    </source>
</evidence>
<dbReference type="RefSeq" id="WP_189446486.1">
    <property type="nucleotide sequence ID" value="NZ_BMXY01000001.1"/>
</dbReference>
<dbReference type="Proteomes" id="UP000643403">
    <property type="component" value="Unassembled WGS sequence"/>
</dbReference>
<accession>A0ABQ3BNT1</accession>
<dbReference type="PANTHER" id="PTHR33802">
    <property type="entry name" value="SI:CH211-161H7.5-RELATED"/>
    <property type="match status" value="1"/>
</dbReference>
<feature type="transmembrane region" description="Helical" evidence="1">
    <location>
        <begin position="42"/>
        <end position="62"/>
    </location>
</feature>
<feature type="transmembrane region" description="Helical" evidence="1">
    <location>
        <begin position="74"/>
        <end position="92"/>
    </location>
</feature>
<reference evidence="3" key="1">
    <citation type="journal article" date="2019" name="Int. J. Syst. Evol. Microbiol.">
        <title>The Global Catalogue of Microorganisms (GCM) 10K type strain sequencing project: providing services to taxonomists for standard genome sequencing and annotation.</title>
        <authorList>
            <consortium name="The Broad Institute Genomics Platform"/>
            <consortium name="The Broad Institute Genome Sequencing Center for Infectious Disease"/>
            <person name="Wu L."/>
            <person name="Ma J."/>
        </authorList>
    </citation>
    <scope>NUCLEOTIDE SEQUENCE [LARGE SCALE GENOMIC DNA]</scope>
    <source>
        <strain evidence="3">KCTC 22558</strain>
    </source>
</reference>
<keyword evidence="3" id="KW-1185">Reference proteome</keyword>
<name>A0ABQ3BNT1_9GAMM</name>
<gene>
    <name evidence="2" type="ORF">GCM10008101_02150</name>
</gene>
<keyword evidence="1" id="KW-1133">Transmembrane helix</keyword>
<evidence type="ECO:0000256" key="1">
    <source>
        <dbReference type="SAM" id="Phobius"/>
    </source>
</evidence>
<feature type="transmembrane region" description="Helical" evidence="1">
    <location>
        <begin position="134"/>
        <end position="159"/>
    </location>
</feature>
<organism evidence="2 3">
    <name type="scientific">Cognatilysobacter xinjiangensis</name>
    <dbReference type="NCBI Taxonomy" id="546892"/>
    <lineage>
        <taxon>Bacteria</taxon>
        <taxon>Pseudomonadati</taxon>
        <taxon>Pseudomonadota</taxon>
        <taxon>Gammaproteobacteria</taxon>
        <taxon>Lysobacterales</taxon>
        <taxon>Lysobacteraceae</taxon>
        <taxon>Cognatilysobacter</taxon>
    </lineage>
</organism>
<protein>
    <recommendedName>
        <fullName evidence="4">TspO and MBR related proteins</fullName>
    </recommendedName>
</protein>
<evidence type="ECO:0008006" key="4">
    <source>
        <dbReference type="Google" id="ProtNLM"/>
    </source>
</evidence>
<feature type="transmembrane region" description="Helical" evidence="1">
    <location>
        <begin position="219"/>
        <end position="237"/>
    </location>
</feature>
<feature type="transmembrane region" description="Helical" evidence="1">
    <location>
        <begin position="98"/>
        <end position="122"/>
    </location>
</feature>
<feature type="transmembrane region" description="Helical" evidence="1">
    <location>
        <begin position="190"/>
        <end position="207"/>
    </location>
</feature>
<keyword evidence="1" id="KW-0812">Transmembrane</keyword>
<keyword evidence="1" id="KW-0472">Membrane</keyword>
<comment type="caution">
    <text evidence="2">The sequence shown here is derived from an EMBL/GenBank/DDBJ whole genome shotgun (WGS) entry which is preliminary data.</text>
</comment>
<feature type="transmembrane region" description="Helical" evidence="1">
    <location>
        <begin position="165"/>
        <end position="183"/>
    </location>
</feature>